<keyword evidence="3" id="KW-1185">Reference proteome</keyword>
<evidence type="ECO:0000313" key="2">
    <source>
        <dbReference type="EMBL" id="BAV94497.1"/>
    </source>
</evidence>
<proteinExistence type="predicted"/>
<dbReference type="OrthoDB" id="959017at2"/>
<reference evidence="2 3" key="1">
    <citation type="submission" date="2014-03" db="EMBL/GenBank/DDBJ databases">
        <title>complete genome sequence of Flavobacteriaceae bacterium JBKA-6.</title>
        <authorList>
            <person name="Takano T."/>
            <person name="Nakamura Y."/>
            <person name="Takuma S."/>
            <person name="Yasuike M."/>
            <person name="Matsuyama T."/>
            <person name="Sakai T."/>
            <person name="Fujiwara A."/>
            <person name="Kimoto K."/>
            <person name="Fukuda Y."/>
            <person name="Kondo H."/>
            <person name="Hirono I."/>
            <person name="Nakayasu C."/>
        </authorList>
    </citation>
    <scope>NUCLEOTIDE SEQUENCE [LARGE SCALE GENOMIC DNA]</scope>
    <source>
        <strain evidence="2 3">JBKA-6</strain>
    </source>
</reference>
<gene>
    <name evidence="2" type="ORF">JBKA6_0484</name>
</gene>
<evidence type="ECO:0000313" key="3">
    <source>
        <dbReference type="Proteomes" id="UP000243197"/>
    </source>
</evidence>
<keyword evidence="1" id="KW-0732">Signal</keyword>
<dbReference type="Proteomes" id="UP000243197">
    <property type="component" value="Chromosome"/>
</dbReference>
<feature type="chain" id="PRO_5012249867" description="Outer membrane protein beta-barrel domain-containing protein" evidence="1">
    <location>
        <begin position="23"/>
        <end position="235"/>
    </location>
</feature>
<organism evidence="2 3">
    <name type="scientific">Ichthyobacterium seriolicida</name>
    <dbReference type="NCBI Taxonomy" id="242600"/>
    <lineage>
        <taxon>Bacteria</taxon>
        <taxon>Pseudomonadati</taxon>
        <taxon>Bacteroidota</taxon>
        <taxon>Flavobacteriia</taxon>
        <taxon>Flavobacteriales</taxon>
        <taxon>Ichthyobacteriaceae</taxon>
        <taxon>Ichthyobacterium</taxon>
    </lineage>
</organism>
<feature type="signal peptide" evidence="1">
    <location>
        <begin position="1"/>
        <end position="22"/>
    </location>
</feature>
<evidence type="ECO:0008006" key="4">
    <source>
        <dbReference type="Google" id="ProtNLM"/>
    </source>
</evidence>
<name>A0A1J1DXE3_9FLAO</name>
<sequence length="235" mass="27034">MSVKNTLILFAVLFISLGEAKAQDQDQGQGYYLEDLLFFSFRYNTLLGNPQSIHQKWTSLGYSTGYIRDIPFTFISEKRNIGIGIGISITYNNYSSNFKLSMDDKENTQIRIIDSDEYNSFSLFYVDLPLELRFRTSALGKADYFRFYPGIKASLLLHNDSMTVNGKISHEYNNHYLIFTNVLFGPTLSMGYGIWNLNVYYSINSIFRKDISSDIFNGENLDLKTLNVGLTFYIL</sequence>
<dbReference type="AlphaFoldDB" id="A0A1J1DXE3"/>
<dbReference type="EMBL" id="AP014564">
    <property type="protein sequence ID" value="BAV94497.1"/>
    <property type="molecule type" value="Genomic_DNA"/>
</dbReference>
<dbReference type="RefSeq" id="WP_096685534.1">
    <property type="nucleotide sequence ID" value="NZ_AP014564.1"/>
</dbReference>
<protein>
    <recommendedName>
        <fullName evidence="4">Outer membrane protein beta-barrel domain-containing protein</fullName>
    </recommendedName>
</protein>
<accession>A0A1J1DXE3</accession>
<dbReference type="KEGG" id="ise:JBKA6_0484"/>
<evidence type="ECO:0000256" key="1">
    <source>
        <dbReference type="SAM" id="SignalP"/>
    </source>
</evidence>